<keyword evidence="3 6" id="KW-1133">Transmembrane helix</keyword>
<evidence type="ECO:0000256" key="4">
    <source>
        <dbReference type="ARBA" id="ARBA00023136"/>
    </source>
</evidence>
<proteinExistence type="predicted"/>
<feature type="transmembrane region" description="Helical" evidence="6">
    <location>
        <begin position="54"/>
        <end position="77"/>
    </location>
</feature>
<evidence type="ECO:0000313" key="7">
    <source>
        <dbReference type="EMBL" id="MFD3293433.1"/>
    </source>
</evidence>
<feature type="coiled-coil region" evidence="5">
    <location>
        <begin position="198"/>
        <end position="232"/>
    </location>
</feature>
<evidence type="ECO:0000313" key="8">
    <source>
        <dbReference type="Proteomes" id="UP001598112"/>
    </source>
</evidence>
<keyword evidence="4 6" id="KW-0472">Membrane</keyword>
<evidence type="ECO:0000256" key="1">
    <source>
        <dbReference type="ARBA" id="ARBA00004167"/>
    </source>
</evidence>
<dbReference type="Gene3D" id="2.40.30.170">
    <property type="match status" value="1"/>
</dbReference>
<gene>
    <name evidence="7" type="ORF">SKC35_07025</name>
</gene>
<comment type="subcellular location">
    <subcellularLocation>
        <location evidence="1">Membrane</location>
        <topology evidence="1">Single-pass membrane protein</topology>
    </subcellularLocation>
</comment>
<keyword evidence="5" id="KW-0175">Coiled coil</keyword>
<evidence type="ECO:0000256" key="2">
    <source>
        <dbReference type="ARBA" id="ARBA00022692"/>
    </source>
</evidence>
<evidence type="ECO:0000256" key="5">
    <source>
        <dbReference type="SAM" id="Coils"/>
    </source>
</evidence>
<name>A0ABW6D5D4_9BACT</name>
<protein>
    <submittedName>
        <fullName evidence="7">HlyD family efflux transporter periplasmic adaptor subunit</fullName>
    </submittedName>
</protein>
<dbReference type="RefSeq" id="WP_377978679.1">
    <property type="nucleotide sequence ID" value="NZ_JBBKXY010000002.1"/>
</dbReference>
<evidence type="ECO:0000256" key="3">
    <source>
        <dbReference type="ARBA" id="ARBA00022989"/>
    </source>
</evidence>
<evidence type="ECO:0000256" key="6">
    <source>
        <dbReference type="SAM" id="Phobius"/>
    </source>
</evidence>
<dbReference type="Proteomes" id="UP001598112">
    <property type="component" value="Unassembled WGS sequence"/>
</dbReference>
<comment type="caution">
    <text evidence="7">The sequence shown here is derived from an EMBL/GenBank/DDBJ whole genome shotgun (WGS) entry which is preliminary data.</text>
</comment>
<organism evidence="7 8">
    <name type="scientific">Aquirufa originis</name>
    <dbReference type="NCBI Taxonomy" id="3096514"/>
    <lineage>
        <taxon>Bacteria</taxon>
        <taxon>Pseudomonadati</taxon>
        <taxon>Bacteroidota</taxon>
        <taxon>Cytophagia</taxon>
        <taxon>Cytophagales</taxon>
        <taxon>Flectobacillaceae</taxon>
        <taxon>Aquirufa</taxon>
    </lineage>
</organism>
<dbReference type="PANTHER" id="PTHR30386:SF26">
    <property type="entry name" value="TRANSPORT PROTEIN COMB"/>
    <property type="match status" value="1"/>
</dbReference>
<dbReference type="InterPro" id="IPR050739">
    <property type="entry name" value="MFP"/>
</dbReference>
<dbReference type="PRINTS" id="PR01490">
    <property type="entry name" value="RTXTOXIND"/>
</dbReference>
<accession>A0ABW6D5D4</accession>
<keyword evidence="8" id="KW-1185">Reference proteome</keyword>
<sequence length="455" mass="52150">MDSKSDLPKQETMAYSKPKLNVYKIEFNESENSQMSELRSSEINEILSTPPDWIISWGITIFFFVLMLMLSVTWFISFPDLVRGNLKIVSNNLPKSIISKTDGKLIKLMVIDGQKVQQGQKIAYLESIANHEEVLILNNFIDSLVNSATNQDYFFSANLIEIPPFFQLGELQKSYQAFQETYIRVKALVGNGSYLQKRKMLENNFAQLQSLNTNLNNQLKYNQNDLSLAEDELGSQKRLEEKGYVSKNDLRLALSKVLSKRQISEQMLSSLKNNIISQNLKQQEILELDKTITEQKNALILSMHTLKNEIEAWKQNFIAYAPTSGKVIFLSSLQENQLVKTGQELLYILPYGEGFHGEMNIGQFNFGKVKRGQEIIIKLQSYPYEDYGTIGGQIQSISEIPKDSNYFVKVKFPNGLITSTKKSISYRNGMIASAEIITEDRRLIDRLLNEFMRLF</sequence>
<keyword evidence="2 6" id="KW-0812">Transmembrane</keyword>
<reference evidence="7 8" key="1">
    <citation type="submission" date="2024-03" db="EMBL/GenBank/DDBJ databases">
        <title>Aquirufa genome sequencing.</title>
        <authorList>
            <person name="Pitt A."/>
            <person name="Hahn M.W."/>
        </authorList>
    </citation>
    <scope>NUCLEOTIDE SEQUENCE [LARGE SCALE GENOMIC DNA]</scope>
    <source>
        <strain evidence="7 8">KTFRIE-69F</strain>
    </source>
</reference>
<dbReference type="PANTHER" id="PTHR30386">
    <property type="entry name" value="MEMBRANE FUSION SUBUNIT OF EMRAB-TOLC MULTIDRUG EFFLUX PUMP"/>
    <property type="match status" value="1"/>
</dbReference>
<dbReference type="EMBL" id="JBBKXY010000002">
    <property type="protein sequence ID" value="MFD3293433.1"/>
    <property type="molecule type" value="Genomic_DNA"/>
</dbReference>